<keyword evidence="2" id="KW-0862">Zinc</keyword>
<evidence type="ECO:0000313" key="5">
    <source>
        <dbReference type="EMBL" id="KAF8758616.1"/>
    </source>
</evidence>
<dbReference type="InterPro" id="IPR036875">
    <property type="entry name" value="Znf_CCHC_sf"/>
</dbReference>
<keyword evidence="2" id="KW-0863">Zinc-finger</keyword>
<dbReference type="InterPro" id="IPR001878">
    <property type="entry name" value="Znf_CCHC"/>
</dbReference>
<name>A0A8H7M766_9AGAM</name>
<evidence type="ECO:0000256" key="3">
    <source>
        <dbReference type="SAM" id="MobiDB-lite"/>
    </source>
</evidence>
<dbReference type="EMBL" id="JACYCF010000003">
    <property type="protein sequence ID" value="KAF8758616.1"/>
    <property type="molecule type" value="Genomic_DNA"/>
</dbReference>
<sequence>MSTQPSTYVHAIPMRCLSPPISRRYLRQAAAHHTDLGTTQATLNNHDSSITNLDALIVKLGADIAKIGTAAASGSSIALATKAPKLARQTNLMVDEQIAFIISCLDGKAHEWLEPYLEEDVVKGNPVSWLHNLDAFWLQFNARWNVQNRTENFRAKLRTLKQTKGVQDYYKDFQTYSQGLGYNDPSLRDMFYDGLSHKIKETLMVQDYDHADASVTLATLAEKALKVDQRLEQFAAQHKGSSSSSNQSGSKSSTSTSAAAQGAPRDKLSVGEQVYAIVDGKAKKGWNDGTTMDVTFKTIKKDNHPVTATPLLLPRLPPPPLRATLVLPYGLRLCLLKGKKPIICATCGGRGHYANQCPSKSYSGHEAHISEDELENGDL</sequence>
<dbReference type="PROSITE" id="PS50158">
    <property type="entry name" value="ZF_CCHC"/>
    <property type="match status" value="1"/>
</dbReference>
<organism evidence="5 6">
    <name type="scientific">Rhizoctonia solani</name>
    <dbReference type="NCBI Taxonomy" id="456999"/>
    <lineage>
        <taxon>Eukaryota</taxon>
        <taxon>Fungi</taxon>
        <taxon>Dikarya</taxon>
        <taxon>Basidiomycota</taxon>
        <taxon>Agaricomycotina</taxon>
        <taxon>Agaricomycetes</taxon>
        <taxon>Cantharellales</taxon>
        <taxon>Ceratobasidiaceae</taxon>
        <taxon>Rhizoctonia</taxon>
    </lineage>
</organism>
<dbReference type="Pfam" id="PF00098">
    <property type="entry name" value="zf-CCHC"/>
    <property type="match status" value="1"/>
</dbReference>
<dbReference type="InterPro" id="IPR005162">
    <property type="entry name" value="Retrotrans_gag_dom"/>
</dbReference>
<dbReference type="InterPro" id="IPR032567">
    <property type="entry name" value="RTL1-rel"/>
</dbReference>
<dbReference type="PANTHER" id="PTHR15503:SF36">
    <property type="entry name" value="RETROTRANSPOSON GAG-LIKE PROTEIN 5"/>
    <property type="match status" value="1"/>
</dbReference>
<dbReference type="GO" id="GO:0008270">
    <property type="term" value="F:zinc ion binding"/>
    <property type="evidence" value="ECO:0007669"/>
    <property type="project" value="UniProtKB-KW"/>
</dbReference>
<dbReference type="GO" id="GO:0006397">
    <property type="term" value="P:mRNA processing"/>
    <property type="evidence" value="ECO:0007669"/>
    <property type="project" value="UniProtKB-KW"/>
</dbReference>
<evidence type="ECO:0000259" key="4">
    <source>
        <dbReference type="PROSITE" id="PS50158"/>
    </source>
</evidence>
<protein>
    <recommendedName>
        <fullName evidence="4">CCHC-type domain-containing protein</fullName>
    </recommendedName>
</protein>
<feature type="region of interest" description="Disordered" evidence="3">
    <location>
        <begin position="236"/>
        <end position="265"/>
    </location>
</feature>
<dbReference type="Proteomes" id="UP000614334">
    <property type="component" value="Unassembled WGS sequence"/>
</dbReference>
<keyword evidence="1" id="KW-0507">mRNA processing</keyword>
<reference evidence="5" key="1">
    <citation type="submission" date="2020-09" db="EMBL/GenBank/DDBJ databases">
        <title>Comparative genome analyses of four rice-infecting Rhizoctonia solani isolates reveal extensive enrichment of homogalacturonan modification genes.</title>
        <authorList>
            <person name="Lee D.-Y."/>
            <person name="Jeon J."/>
            <person name="Kim K.-T."/>
            <person name="Cheong K."/>
            <person name="Song H."/>
            <person name="Choi G."/>
            <person name="Ko J."/>
            <person name="Opiyo S.O."/>
            <person name="Zuo S."/>
            <person name="Madhav S."/>
            <person name="Lee Y.-H."/>
            <person name="Wang G.-L."/>
        </authorList>
    </citation>
    <scope>NUCLEOTIDE SEQUENCE</scope>
    <source>
        <strain evidence="5">AG1-IA B2</strain>
    </source>
</reference>
<dbReference type="GO" id="GO:0003676">
    <property type="term" value="F:nucleic acid binding"/>
    <property type="evidence" value="ECO:0007669"/>
    <property type="project" value="InterPro"/>
</dbReference>
<dbReference type="SUPFAM" id="SSF57756">
    <property type="entry name" value="Retrovirus zinc finger-like domains"/>
    <property type="match status" value="1"/>
</dbReference>
<evidence type="ECO:0000313" key="6">
    <source>
        <dbReference type="Proteomes" id="UP000614334"/>
    </source>
</evidence>
<dbReference type="AlphaFoldDB" id="A0A8H7M766"/>
<dbReference type="Pfam" id="PF03732">
    <property type="entry name" value="Retrotrans_gag"/>
    <property type="match status" value="1"/>
</dbReference>
<evidence type="ECO:0000256" key="2">
    <source>
        <dbReference type="PROSITE-ProRule" id="PRU00047"/>
    </source>
</evidence>
<comment type="caution">
    <text evidence="5">The sequence shown here is derived from an EMBL/GenBank/DDBJ whole genome shotgun (WGS) entry which is preliminary data.</text>
</comment>
<feature type="domain" description="CCHC-type" evidence="4">
    <location>
        <begin position="344"/>
        <end position="359"/>
    </location>
</feature>
<keyword evidence="2" id="KW-0479">Metal-binding</keyword>
<accession>A0A8H7M766</accession>
<feature type="compositionally biased region" description="Low complexity" evidence="3">
    <location>
        <begin position="236"/>
        <end position="263"/>
    </location>
</feature>
<proteinExistence type="predicted"/>
<gene>
    <name evidence="5" type="ORF">RHS01_02287</name>
</gene>
<evidence type="ECO:0000256" key="1">
    <source>
        <dbReference type="ARBA" id="ARBA00022664"/>
    </source>
</evidence>
<dbReference type="PANTHER" id="PTHR15503">
    <property type="entry name" value="LDOC1 RELATED"/>
    <property type="match status" value="1"/>
</dbReference>
<dbReference type="SMART" id="SM00343">
    <property type="entry name" value="ZnF_C2HC"/>
    <property type="match status" value="1"/>
</dbReference>